<feature type="transmembrane region" description="Helical" evidence="6">
    <location>
        <begin position="197"/>
        <end position="216"/>
    </location>
</feature>
<feature type="transmembrane region" description="Helical" evidence="6">
    <location>
        <begin position="141"/>
        <end position="158"/>
    </location>
</feature>
<evidence type="ECO:0000256" key="2">
    <source>
        <dbReference type="ARBA" id="ARBA00022692"/>
    </source>
</evidence>
<dbReference type="AlphaFoldDB" id="A0A5C3N238"/>
<feature type="compositionally biased region" description="Polar residues" evidence="5">
    <location>
        <begin position="370"/>
        <end position="388"/>
    </location>
</feature>
<feature type="transmembrane region" description="Helical" evidence="6">
    <location>
        <begin position="711"/>
        <end position="732"/>
    </location>
</feature>
<reference evidence="10 11" key="1">
    <citation type="journal article" date="2019" name="Nat. Ecol. Evol.">
        <title>Megaphylogeny resolves global patterns of mushroom evolution.</title>
        <authorList>
            <person name="Varga T."/>
            <person name="Krizsan K."/>
            <person name="Foldi C."/>
            <person name="Dima B."/>
            <person name="Sanchez-Garcia M."/>
            <person name="Sanchez-Ramirez S."/>
            <person name="Szollosi G.J."/>
            <person name="Szarkandi J.G."/>
            <person name="Papp V."/>
            <person name="Albert L."/>
            <person name="Andreopoulos W."/>
            <person name="Angelini C."/>
            <person name="Antonin V."/>
            <person name="Barry K.W."/>
            <person name="Bougher N.L."/>
            <person name="Buchanan P."/>
            <person name="Buyck B."/>
            <person name="Bense V."/>
            <person name="Catcheside P."/>
            <person name="Chovatia M."/>
            <person name="Cooper J."/>
            <person name="Damon W."/>
            <person name="Desjardin D."/>
            <person name="Finy P."/>
            <person name="Geml J."/>
            <person name="Haridas S."/>
            <person name="Hughes K."/>
            <person name="Justo A."/>
            <person name="Karasinski D."/>
            <person name="Kautmanova I."/>
            <person name="Kiss B."/>
            <person name="Kocsube S."/>
            <person name="Kotiranta H."/>
            <person name="LaButti K.M."/>
            <person name="Lechner B.E."/>
            <person name="Liimatainen K."/>
            <person name="Lipzen A."/>
            <person name="Lukacs Z."/>
            <person name="Mihaltcheva S."/>
            <person name="Morgado L.N."/>
            <person name="Niskanen T."/>
            <person name="Noordeloos M.E."/>
            <person name="Ohm R.A."/>
            <person name="Ortiz-Santana B."/>
            <person name="Ovrebo C."/>
            <person name="Racz N."/>
            <person name="Riley R."/>
            <person name="Savchenko A."/>
            <person name="Shiryaev A."/>
            <person name="Soop K."/>
            <person name="Spirin V."/>
            <person name="Szebenyi C."/>
            <person name="Tomsovsky M."/>
            <person name="Tulloss R.E."/>
            <person name="Uehling J."/>
            <person name="Grigoriev I.V."/>
            <person name="Vagvolgyi C."/>
            <person name="Papp T."/>
            <person name="Martin F.M."/>
            <person name="Miettinen O."/>
            <person name="Hibbett D.S."/>
            <person name="Nagy L.G."/>
        </authorList>
    </citation>
    <scope>NUCLEOTIDE SEQUENCE [LARGE SCALE GENOMIC DNA]</scope>
    <source>
        <strain evidence="10 11">OMC1185</strain>
    </source>
</reference>
<dbReference type="Pfam" id="PF10337">
    <property type="entry name" value="ArAE_2_N"/>
    <property type="match status" value="1"/>
</dbReference>
<feature type="domain" description="Integral membrane bound transporter" evidence="9">
    <location>
        <begin position="683"/>
        <end position="818"/>
    </location>
</feature>
<feature type="transmembrane region" description="Helical" evidence="6">
    <location>
        <begin position="165"/>
        <end position="185"/>
    </location>
</feature>
<feature type="compositionally biased region" description="Basic and acidic residues" evidence="5">
    <location>
        <begin position="606"/>
        <end position="629"/>
    </location>
</feature>
<evidence type="ECO:0000256" key="4">
    <source>
        <dbReference type="ARBA" id="ARBA00023136"/>
    </source>
</evidence>
<dbReference type="InterPro" id="IPR018823">
    <property type="entry name" value="ArAE_2_N"/>
</dbReference>
<evidence type="ECO:0000313" key="11">
    <source>
        <dbReference type="Proteomes" id="UP000305948"/>
    </source>
</evidence>
<evidence type="ECO:0000256" key="1">
    <source>
        <dbReference type="ARBA" id="ARBA00004141"/>
    </source>
</evidence>
<feature type="domain" description="Putative ER transporter 6TM N-terminal" evidence="8">
    <location>
        <begin position="9"/>
        <end position="506"/>
    </location>
</feature>
<evidence type="ECO:0000259" key="7">
    <source>
        <dbReference type="Pfam" id="PF10334"/>
    </source>
</evidence>
<feature type="compositionally biased region" description="Basic and acidic residues" evidence="5">
    <location>
        <begin position="262"/>
        <end position="275"/>
    </location>
</feature>
<dbReference type="Pfam" id="PF10334">
    <property type="entry name" value="BRE4"/>
    <property type="match status" value="1"/>
</dbReference>
<evidence type="ECO:0000256" key="3">
    <source>
        <dbReference type="ARBA" id="ARBA00022989"/>
    </source>
</evidence>
<evidence type="ECO:0000256" key="6">
    <source>
        <dbReference type="SAM" id="Phobius"/>
    </source>
</evidence>
<organism evidence="10 11">
    <name type="scientific">Heliocybe sulcata</name>
    <dbReference type="NCBI Taxonomy" id="5364"/>
    <lineage>
        <taxon>Eukaryota</taxon>
        <taxon>Fungi</taxon>
        <taxon>Dikarya</taxon>
        <taxon>Basidiomycota</taxon>
        <taxon>Agaricomycotina</taxon>
        <taxon>Agaricomycetes</taxon>
        <taxon>Gloeophyllales</taxon>
        <taxon>Gloeophyllaceae</taxon>
        <taxon>Heliocybe</taxon>
    </lineage>
</organism>
<feature type="transmembrane region" description="Helical" evidence="6">
    <location>
        <begin position="24"/>
        <end position="41"/>
    </location>
</feature>
<dbReference type="PANTHER" id="PTHR37994:SF3">
    <property type="entry name" value="ER TRANSPORTER 6TM N-TERMINAL DOMAIN-CONTAINING PROTEIN"/>
    <property type="match status" value="1"/>
</dbReference>
<keyword evidence="11" id="KW-1185">Reference proteome</keyword>
<feature type="transmembrane region" description="Helical" evidence="6">
    <location>
        <begin position="738"/>
        <end position="757"/>
    </location>
</feature>
<evidence type="ECO:0008006" key="12">
    <source>
        <dbReference type="Google" id="ProtNLM"/>
    </source>
</evidence>
<dbReference type="STRING" id="5364.A0A5C3N238"/>
<sequence>MPFRNLQVPGWITQNVRSKRSLKLLFRCWLASWLAFVLLLPNKSLQTLGNAAFFGMIVSLMLPPNMPVQTFLFAIAMLYVGLLLGWAFGAAAMRASLAARSQVLLQQTFQKLQQSTAGLSNPDALYQIEIFQGWFLDPRSTAVYGAFLGVGTFLLSLMRAYVPKLAFTSIFATIAIDIFCSYAPLFPFAEYTLLNSVLISSAAYTAIACVCILLVFPETVAHAYLDEVRSQVEKCRALVGVQEDVLAAGARPKAETGGTLLKTDERQDGEEKHQGDGQTAGAETFEQVKAQIDGMRAGVIGGLKLLDSKVQFADLEFSYGKWNSGDLKELQEPLKTLGVRVVGLQTLTRLVWRIRTRDLPRLSDAKTADTSRTGSTDSVALPQAQPQRANVGPPADDDGHGAGRHSRAPSTSPDTTLLRAIYSSNVRLEEAHSLRLEDILPLLREVTAPLRKAIIDGLACLGKVVEDVNTRRWARLRGKGRDGEDTERNLVEALDKLKKEMQEFRGGRYKVLVEPFAPLFSDFKAGQEESREWLPLRSLYLAYVFAATLLASGEATKELMENVAGITQKRRRRRVWAPSGLRKIGKLFRERGQEDAEQTFGEDLNAEERKREPEGEWEREARRDPDSRPPDNAFQKVMNGISGVYGWAKTVEVIFAVKYVVLTIALWLPAVFHNSAEERATGFNYEQKGVWALIMAQMTLNVYASDQIFNYFTRLIGTFIGLIFGLLVWYIGSGHGTGNPYGIAASFGFFMIPTMFIRLFAPPALLSGVITSAVTIPLIVGYSWIDGHLPTYGNPGVGWSIAWRRWVLVLIGSAASFIMMMLPPKSGRKAVRLRNATTIRRLGNLYSLLISRWIESTNSAENASEGWQAFFRADLVNIAEQLQALKGMTAIAKWEGSIRGKWPFEEYDRLVDVQIQMLGNLAQLAGAVVHMNEEWRLALLHRTRVLNPNFITDVMSLFSHVSQSLRTAEPLHDVLPQSLLERLTYHHRRRTRMSGTMSDVPSLEQLESLDYMIYANGMTAVLELITGLDELHAITRRLCGEVSLKGFDEWRSEYMRRMLDDALDSYALSVKKGVTRIDLATTASYCWLANAGNHSWLFLASISLKHMRMPFLPVNAPESASSEQLQPSRLLALACRVQCL</sequence>
<keyword evidence="3 6" id="KW-1133">Transmembrane helix</keyword>
<name>A0A5C3N238_9AGAM</name>
<dbReference type="InterPro" id="IPR049453">
    <property type="entry name" value="Memb_transporter_dom"/>
</dbReference>
<dbReference type="Pfam" id="PF13515">
    <property type="entry name" value="FUSC_2"/>
    <property type="match status" value="1"/>
</dbReference>
<dbReference type="EMBL" id="ML213513">
    <property type="protein sequence ID" value="TFK50476.1"/>
    <property type="molecule type" value="Genomic_DNA"/>
</dbReference>
<feature type="region of interest" description="Disordered" evidence="5">
    <location>
        <begin position="257"/>
        <end position="282"/>
    </location>
</feature>
<dbReference type="Proteomes" id="UP000305948">
    <property type="component" value="Unassembled WGS sequence"/>
</dbReference>
<feature type="transmembrane region" description="Helical" evidence="6">
    <location>
        <begin position="764"/>
        <end position="785"/>
    </location>
</feature>
<protein>
    <recommendedName>
        <fullName evidence="12">ER transporter 6TM N-terminal domain-containing protein</fullName>
    </recommendedName>
</protein>
<dbReference type="OrthoDB" id="2274698at2759"/>
<accession>A0A5C3N238</accession>
<evidence type="ECO:0000256" key="5">
    <source>
        <dbReference type="SAM" id="MobiDB-lite"/>
    </source>
</evidence>
<dbReference type="GO" id="GO:0016020">
    <property type="term" value="C:membrane"/>
    <property type="evidence" value="ECO:0007669"/>
    <property type="project" value="UniProtKB-SubCell"/>
</dbReference>
<feature type="region of interest" description="Disordered" evidence="5">
    <location>
        <begin position="364"/>
        <end position="416"/>
    </location>
</feature>
<feature type="domain" description="DUF2421" evidence="7">
    <location>
        <begin position="824"/>
        <end position="1041"/>
    </location>
</feature>
<feature type="transmembrane region" description="Helical" evidence="6">
    <location>
        <begin position="71"/>
        <end position="93"/>
    </location>
</feature>
<keyword evidence="4 6" id="KW-0472">Membrane</keyword>
<gene>
    <name evidence="10" type="ORF">OE88DRAFT_1736022</name>
</gene>
<feature type="region of interest" description="Disordered" evidence="5">
    <location>
        <begin position="592"/>
        <end position="632"/>
    </location>
</feature>
<proteinExistence type="predicted"/>
<dbReference type="InterPro" id="IPR018820">
    <property type="entry name" value="BRE4-related_DUF2421"/>
</dbReference>
<dbReference type="PANTHER" id="PTHR37994">
    <property type="entry name" value="ARAE_2_N DOMAIN-CONTAINING PROTEIN-RELATED"/>
    <property type="match status" value="1"/>
</dbReference>
<evidence type="ECO:0000259" key="8">
    <source>
        <dbReference type="Pfam" id="PF10337"/>
    </source>
</evidence>
<evidence type="ECO:0000259" key="9">
    <source>
        <dbReference type="Pfam" id="PF13515"/>
    </source>
</evidence>
<keyword evidence="2 6" id="KW-0812">Transmembrane</keyword>
<feature type="transmembrane region" description="Helical" evidence="6">
    <location>
        <begin position="805"/>
        <end position="822"/>
    </location>
</feature>
<evidence type="ECO:0000313" key="10">
    <source>
        <dbReference type="EMBL" id="TFK50476.1"/>
    </source>
</evidence>
<feature type="transmembrane region" description="Helical" evidence="6">
    <location>
        <begin position="644"/>
        <end position="668"/>
    </location>
</feature>
<comment type="subcellular location">
    <subcellularLocation>
        <location evidence="1">Membrane</location>
        <topology evidence="1">Multi-pass membrane protein</topology>
    </subcellularLocation>
</comment>